<gene>
    <name evidence="5" type="ORF">FGO68_gene15598</name>
</gene>
<evidence type="ECO:0000313" key="5">
    <source>
        <dbReference type="EMBL" id="TNV79597.1"/>
    </source>
</evidence>
<feature type="domain" description="Peptidase M20 dimerisation" evidence="4">
    <location>
        <begin position="222"/>
        <end position="374"/>
    </location>
</feature>
<dbReference type="GO" id="GO:0008233">
    <property type="term" value="F:peptidase activity"/>
    <property type="evidence" value="ECO:0007669"/>
    <property type="project" value="UniProtKB-KW"/>
</dbReference>
<dbReference type="EMBL" id="RRYP01008698">
    <property type="protein sequence ID" value="TNV79597.1"/>
    <property type="molecule type" value="Genomic_DNA"/>
</dbReference>
<dbReference type="Pfam" id="PF07687">
    <property type="entry name" value="M20_dimer"/>
    <property type="match status" value="1"/>
</dbReference>
<keyword evidence="3" id="KW-0378">Hydrolase</keyword>
<protein>
    <recommendedName>
        <fullName evidence="4">Peptidase M20 dimerisation domain-containing protein</fullName>
    </recommendedName>
</protein>
<organism evidence="5 6">
    <name type="scientific">Halteria grandinella</name>
    <dbReference type="NCBI Taxonomy" id="5974"/>
    <lineage>
        <taxon>Eukaryota</taxon>
        <taxon>Sar</taxon>
        <taxon>Alveolata</taxon>
        <taxon>Ciliophora</taxon>
        <taxon>Intramacronucleata</taxon>
        <taxon>Spirotrichea</taxon>
        <taxon>Stichotrichia</taxon>
        <taxon>Sporadotrichida</taxon>
        <taxon>Halteriidae</taxon>
        <taxon>Halteria</taxon>
    </lineage>
</organism>
<dbReference type="AlphaFoldDB" id="A0A8J8NPN4"/>
<dbReference type="OrthoDB" id="7832001at2759"/>
<dbReference type="InterPro" id="IPR051458">
    <property type="entry name" value="Cyt/Met_Dipeptidase"/>
</dbReference>
<dbReference type="SUPFAM" id="SSF53187">
    <property type="entry name" value="Zn-dependent exopeptidases"/>
    <property type="match status" value="1"/>
</dbReference>
<evidence type="ECO:0000313" key="6">
    <source>
        <dbReference type="Proteomes" id="UP000785679"/>
    </source>
</evidence>
<dbReference type="Proteomes" id="UP000785679">
    <property type="component" value="Unassembled WGS sequence"/>
</dbReference>
<dbReference type="InterPro" id="IPR002933">
    <property type="entry name" value="Peptidase_M20"/>
</dbReference>
<proteinExistence type="predicted"/>
<evidence type="ECO:0000256" key="1">
    <source>
        <dbReference type="ARBA" id="ARBA00022670"/>
    </source>
</evidence>
<accession>A0A8J8NPN4</accession>
<name>A0A8J8NPN4_HALGN</name>
<dbReference type="GO" id="GO:0046872">
    <property type="term" value="F:metal ion binding"/>
    <property type="evidence" value="ECO:0007669"/>
    <property type="project" value="UniProtKB-KW"/>
</dbReference>
<reference evidence="5" key="1">
    <citation type="submission" date="2019-06" db="EMBL/GenBank/DDBJ databases">
        <authorList>
            <person name="Zheng W."/>
        </authorList>
    </citation>
    <scope>NUCLEOTIDE SEQUENCE</scope>
    <source>
        <strain evidence="5">QDHG01</strain>
    </source>
</reference>
<dbReference type="Pfam" id="PF01546">
    <property type="entry name" value="Peptidase_M20"/>
    <property type="match status" value="1"/>
</dbReference>
<evidence type="ECO:0000256" key="2">
    <source>
        <dbReference type="ARBA" id="ARBA00022723"/>
    </source>
</evidence>
<dbReference type="PANTHER" id="PTHR43270">
    <property type="entry name" value="BETA-ALA-HIS DIPEPTIDASE"/>
    <property type="match status" value="1"/>
</dbReference>
<dbReference type="InterPro" id="IPR011650">
    <property type="entry name" value="Peptidase_M20_dimer"/>
</dbReference>
<evidence type="ECO:0000259" key="4">
    <source>
        <dbReference type="Pfam" id="PF07687"/>
    </source>
</evidence>
<sequence length="483" mass="53786">MVESTDPKYDQTLAYIKEAFYSSYLDGLKETVRIPSLNPDYDPEWLINRSLFKQMDHMANFARQQDIKGCAVHPLSEGERTPFLIVTVEASEGYKGENCVLMYGHMDKQPFGEGWKHDPCDPVIENGKMNGRGSSDDGYSIYSALLAIKACQVNGLSHPRVVVTIEANEEGGTEEDLIHYMSTYKSTLIGEPNVVFCLDSDAFSEDTLVISSSLRGCVIFDLKVTAFKENLHSGYSGIVPDPHHIGISLISRIFDFSKQTMIQDFHVEIPPHRIDECKLAADKLPSMLKMLPVNDTLKSIAHDQGELEKYHLIANSTWLPQLTITGLEGLPNNLADASNSIKRQITFRCSMRLPPTLTAEKAKALLQKHLIDHPNQQRDTYGAQVELSYFGDNGFDTKALDEGVQKAFFDANKYVFNGNVPIFVGCGGSIPFMEMFSTMFPKANFLLTGVGFPDSNAHAANENLDLEFCRKLISTVALTLSKL</sequence>
<dbReference type="Gene3D" id="3.30.70.360">
    <property type="match status" value="1"/>
</dbReference>
<evidence type="ECO:0000256" key="3">
    <source>
        <dbReference type="ARBA" id="ARBA00022801"/>
    </source>
</evidence>
<keyword evidence="6" id="KW-1185">Reference proteome</keyword>
<comment type="caution">
    <text evidence="5">The sequence shown here is derived from an EMBL/GenBank/DDBJ whole genome shotgun (WGS) entry which is preliminary data.</text>
</comment>
<keyword evidence="2" id="KW-0479">Metal-binding</keyword>
<dbReference type="GO" id="GO:0006508">
    <property type="term" value="P:proteolysis"/>
    <property type="evidence" value="ECO:0007669"/>
    <property type="project" value="UniProtKB-KW"/>
</dbReference>
<dbReference type="PANTHER" id="PTHR43270:SF4">
    <property type="entry name" value="CARNOSINE DIPEPTIDASE 2, ISOFORM A"/>
    <property type="match status" value="1"/>
</dbReference>
<keyword evidence="1" id="KW-0645">Protease</keyword>
<dbReference type="Gene3D" id="3.40.630.10">
    <property type="entry name" value="Zn peptidases"/>
    <property type="match status" value="1"/>
</dbReference>